<evidence type="ECO:0000259" key="1">
    <source>
        <dbReference type="Pfam" id="PF13649"/>
    </source>
</evidence>
<organism evidence="2 3">
    <name type="scientific">Blastopirellula marina</name>
    <dbReference type="NCBI Taxonomy" id="124"/>
    <lineage>
        <taxon>Bacteria</taxon>
        <taxon>Pseudomonadati</taxon>
        <taxon>Planctomycetota</taxon>
        <taxon>Planctomycetia</taxon>
        <taxon>Pirellulales</taxon>
        <taxon>Pirellulaceae</taxon>
        <taxon>Blastopirellula</taxon>
    </lineage>
</organism>
<dbReference type="OrthoDB" id="154490at2"/>
<dbReference type="EMBL" id="PUIA01000069">
    <property type="protein sequence ID" value="PQO25971.1"/>
    <property type="molecule type" value="Genomic_DNA"/>
</dbReference>
<keyword evidence="2" id="KW-0808">Transferase</keyword>
<dbReference type="RefSeq" id="WP_105357558.1">
    <property type="nucleotide sequence ID" value="NZ_PUIA01000069.1"/>
</dbReference>
<evidence type="ECO:0000313" key="2">
    <source>
        <dbReference type="EMBL" id="PQO25971.1"/>
    </source>
</evidence>
<dbReference type="GO" id="GO:0016274">
    <property type="term" value="F:protein-arginine N-methyltransferase activity"/>
    <property type="evidence" value="ECO:0007669"/>
    <property type="project" value="InterPro"/>
</dbReference>
<evidence type="ECO:0000313" key="3">
    <source>
        <dbReference type="Proteomes" id="UP000240009"/>
    </source>
</evidence>
<dbReference type="CDD" id="cd02440">
    <property type="entry name" value="AdoMet_MTases"/>
    <property type="match status" value="1"/>
</dbReference>
<dbReference type="InterPro" id="IPR025799">
    <property type="entry name" value="Arg_MeTrfase"/>
</dbReference>
<keyword evidence="2" id="KW-0489">Methyltransferase</keyword>
<dbReference type="InterPro" id="IPR029063">
    <property type="entry name" value="SAM-dependent_MTases_sf"/>
</dbReference>
<dbReference type="GO" id="GO:0032259">
    <property type="term" value="P:methylation"/>
    <property type="evidence" value="ECO:0007669"/>
    <property type="project" value="UniProtKB-KW"/>
</dbReference>
<proteinExistence type="predicted"/>
<dbReference type="PANTHER" id="PTHR11006">
    <property type="entry name" value="PROTEIN ARGININE N-METHYLTRANSFERASE"/>
    <property type="match status" value="1"/>
</dbReference>
<protein>
    <submittedName>
        <fullName evidence="2">Methyltransferase type 12</fullName>
    </submittedName>
</protein>
<dbReference type="Pfam" id="PF13649">
    <property type="entry name" value="Methyltransf_25"/>
    <property type="match status" value="1"/>
</dbReference>
<dbReference type="InterPro" id="IPR041698">
    <property type="entry name" value="Methyltransf_25"/>
</dbReference>
<name>A0A2S8F1C6_9BACT</name>
<gene>
    <name evidence="2" type="ORF">C5Y96_21200</name>
</gene>
<feature type="domain" description="Methyltransferase" evidence="1">
    <location>
        <begin position="43"/>
        <end position="129"/>
    </location>
</feature>
<dbReference type="Gene3D" id="3.40.50.150">
    <property type="entry name" value="Vaccinia Virus protein VP39"/>
    <property type="match status" value="1"/>
</dbReference>
<reference evidence="2 3" key="1">
    <citation type="submission" date="2018-02" db="EMBL/GenBank/DDBJ databases">
        <title>Comparative genomes isolates from brazilian mangrove.</title>
        <authorList>
            <person name="Araujo J.E."/>
            <person name="Taketani R.G."/>
            <person name="Silva M.C.P."/>
            <person name="Loureco M.V."/>
            <person name="Andreote F.D."/>
        </authorList>
    </citation>
    <scope>NUCLEOTIDE SEQUENCE [LARGE SCALE GENOMIC DNA]</scope>
    <source>
        <strain evidence="2 3">HEX-2 MGV</strain>
    </source>
</reference>
<dbReference type="GO" id="GO:0042054">
    <property type="term" value="F:histone methyltransferase activity"/>
    <property type="evidence" value="ECO:0007669"/>
    <property type="project" value="TreeGrafter"/>
</dbReference>
<dbReference type="SUPFAM" id="SSF53335">
    <property type="entry name" value="S-adenosyl-L-methionine-dependent methyltransferases"/>
    <property type="match status" value="1"/>
</dbReference>
<dbReference type="AlphaFoldDB" id="A0A2S8F1C6"/>
<dbReference type="Proteomes" id="UP000240009">
    <property type="component" value="Unassembled WGS sequence"/>
</dbReference>
<sequence length="297" mass="33489">MSSPEVLGQFIPLHYHYDMLRDNYRMTSFQQAIAETVRPGMTVVDLGGGTGVLSYFAAMEGAKVYYVERNPELVEVARRFLRMNKVEDRVTIVHQDAATFVPPEPVDVVTCEMLHVGLVREKQTAVIEAFKQNYTQKHGSKLPRFIPEATILAIQPVMQAYQFAGFHAPVPLFQPPSAEVAGTQELGLPAVYQTVIYDETYAHEVSWQGILTMQHAGTLNAWRLVTKNVLSVLIEKQSEVCWHNQYLVVPLLEPIEVEPGDRVEVQIQYAYCTELSDLWSGISQHVAPQTMVRRVSA</sequence>
<accession>A0A2S8F1C6</accession>
<dbReference type="PANTHER" id="PTHR11006:SF53">
    <property type="entry name" value="PROTEIN ARGININE N-METHYLTRANSFERASE 3"/>
    <property type="match status" value="1"/>
</dbReference>
<comment type="caution">
    <text evidence="2">The sequence shown here is derived from an EMBL/GenBank/DDBJ whole genome shotgun (WGS) entry which is preliminary data.</text>
</comment>